<dbReference type="EMBL" id="KZ678372">
    <property type="protein sequence ID" value="PSS05137.1"/>
    <property type="molecule type" value="Genomic_DNA"/>
</dbReference>
<dbReference type="Proteomes" id="UP000241462">
    <property type="component" value="Unassembled WGS sequence"/>
</dbReference>
<feature type="compositionally biased region" description="Polar residues" evidence="1">
    <location>
        <begin position="1"/>
        <end position="10"/>
    </location>
</feature>
<dbReference type="PANTHER" id="PTHR39398">
    <property type="entry name" value="YALI0F14311P"/>
    <property type="match status" value="1"/>
</dbReference>
<gene>
    <name evidence="2" type="ORF">BD289DRAFT_806</name>
</gene>
<evidence type="ECO:0000313" key="2">
    <source>
        <dbReference type="EMBL" id="PSS05137.1"/>
    </source>
</evidence>
<evidence type="ECO:0008006" key="4">
    <source>
        <dbReference type="Google" id="ProtNLM"/>
    </source>
</evidence>
<evidence type="ECO:0000256" key="1">
    <source>
        <dbReference type="SAM" id="MobiDB-lite"/>
    </source>
</evidence>
<dbReference type="InParanoid" id="A0A2T3ANA1"/>
<dbReference type="PANTHER" id="PTHR39398:SF1">
    <property type="entry name" value="CSN8_PSMD8_EIF3K DOMAIN-CONTAINING PROTEIN"/>
    <property type="match status" value="1"/>
</dbReference>
<name>A0A2T3ANA1_9PEZI</name>
<dbReference type="OrthoDB" id="2100128at2759"/>
<accession>A0A2T3ANA1</accession>
<feature type="region of interest" description="Disordered" evidence="1">
    <location>
        <begin position="1"/>
        <end position="27"/>
    </location>
</feature>
<reference evidence="2 3" key="1">
    <citation type="journal article" date="2018" name="Mycol. Prog.">
        <title>Coniella lustricola, a new species from submerged detritus.</title>
        <authorList>
            <person name="Raudabaugh D.B."/>
            <person name="Iturriaga T."/>
            <person name="Carver A."/>
            <person name="Mondo S."/>
            <person name="Pangilinan J."/>
            <person name="Lipzen A."/>
            <person name="He G."/>
            <person name="Amirebrahimi M."/>
            <person name="Grigoriev I.V."/>
            <person name="Miller A.N."/>
        </authorList>
    </citation>
    <scope>NUCLEOTIDE SEQUENCE [LARGE SCALE GENOMIC DNA]</scope>
    <source>
        <strain evidence="2 3">B22-T-1</strain>
    </source>
</reference>
<dbReference type="STRING" id="2025994.A0A2T3ANA1"/>
<keyword evidence="3" id="KW-1185">Reference proteome</keyword>
<organism evidence="2 3">
    <name type="scientific">Coniella lustricola</name>
    <dbReference type="NCBI Taxonomy" id="2025994"/>
    <lineage>
        <taxon>Eukaryota</taxon>
        <taxon>Fungi</taxon>
        <taxon>Dikarya</taxon>
        <taxon>Ascomycota</taxon>
        <taxon>Pezizomycotina</taxon>
        <taxon>Sordariomycetes</taxon>
        <taxon>Sordariomycetidae</taxon>
        <taxon>Diaporthales</taxon>
        <taxon>Schizoparmaceae</taxon>
        <taxon>Coniella</taxon>
    </lineage>
</organism>
<proteinExistence type="predicted"/>
<sequence length="332" mass="36909">MPSRGPSTPWQRLRPVDLDPLEEMGLPSKGETRLLDHKTQERYYIKIVERYLSFCSDASDRNALLGKFAALTIAKQRGSSSGADSTAIANSASTDATTLHPTRTLPAASSSPSFSSSSVSCPSFPVPFASHLANNGDLSVVLMALRKLREGIVASKRIDDFATQVYLFCIRTAVLLKHSESYHPAILHLLRIIHPKHPLTGFELREVTGYLVLDAACRRDDLAEAFSLRIRFKLQDPKVDGILQALVRDDYIAFGRLKKTIDGHKAKFLEFREVDMRRHTLKCFGRSYLSVDQNFLETATGVSFLQLVEQEGVGWQSNGTKVTVRSIKGRTA</sequence>
<evidence type="ECO:0000313" key="3">
    <source>
        <dbReference type="Proteomes" id="UP000241462"/>
    </source>
</evidence>
<protein>
    <recommendedName>
        <fullName evidence="4">SAC3/GANP/Nin1/mts3/eIF-3 p25 family-domain-containing protein</fullName>
    </recommendedName>
</protein>
<dbReference type="AlphaFoldDB" id="A0A2T3ANA1"/>